<keyword evidence="8" id="KW-0807">Transducer</keyword>
<reference evidence="12" key="1">
    <citation type="submission" date="2025-08" db="UniProtKB">
        <authorList>
            <consortium name="RefSeq"/>
        </authorList>
    </citation>
    <scope>IDENTIFICATION</scope>
    <source>
        <tissue evidence="12">Tentacle</tissue>
    </source>
</reference>
<evidence type="ECO:0000313" key="12">
    <source>
        <dbReference type="RefSeq" id="XP_031571971.1"/>
    </source>
</evidence>
<dbReference type="SUPFAM" id="SSF81321">
    <property type="entry name" value="Family A G protein-coupled receptor-like"/>
    <property type="match status" value="1"/>
</dbReference>
<evidence type="ECO:0000256" key="9">
    <source>
        <dbReference type="SAM" id="Phobius"/>
    </source>
</evidence>
<feature type="transmembrane region" description="Helical" evidence="9">
    <location>
        <begin position="195"/>
        <end position="219"/>
    </location>
</feature>
<dbReference type="KEGG" id="aten:116306076"/>
<evidence type="ECO:0000256" key="1">
    <source>
        <dbReference type="ARBA" id="ARBA00004651"/>
    </source>
</evidence>
<evidence type="ECO:0000259" key="10">
    <source>
        <dbReference type="PROSITE" id="PS50262"/>
    </source>
</evidence>
<keyword evidence="2" id="KW-1003">Cell membrane</keyword>
<evidence type="ECO:0000256" key="6">
    <source>
        <dbReference type="ARBA" id="ARBA00023136"/>
    </source>
</evidence>
<keyword evidence="5" id="KW-0297">G-protein coupled receptor</keyword>
<protein>
    <submittedName>
        <fullName evidence="12">Adenosine receptor A2b-like</fullName>
    </submittedName>
</protein>
<evidence type="ECO:0000256" key="5">
    <source>
        <dbReference type="ARBA" id="ARBA00023040"/>
    </source>
</evidence>
<feature type="transmembrane region" description="Helical" evidence="9">
    <location>
        <begin position="291"/>
        <end position="309"/>
    </location>
</feature>
<evidence type="ECO:0000256" key="2">
    <source>
        <dbReference type="ARBA" id="ARBA00022475"/>
    </source>
</evidence>
<dbReference type="InterPro" id="IPR050569">
    <property type="entry name" value="TAAR"/>
</dbReference>
<evidence type="ECO:0000256" key="8">
    <source>
        <dbReference type="ARBA" id="ARBA00023224"/>
    </source>
</evidence>
<keyword evidence="3 9" id="KW-0812">Transmembrane</keyword>
<dbReference type="Pfam" id="PF00001">
    <property type="entry name" value="7tm_1"/>
    <property type="match status" value="1"/>
</dbReference>
<dbReference type="GO" id="GO:0005886">
    <property type="term" value="C:plasma membrane"/>
    <property type="evidence" value="ECO:0007669"/>
    <property type="project" value="UniProtKB-SubCell"/>
</dbReference>
<dbReference type="InterPro" id="IPR017452">
    <property type="entry name" value="GPCR_Rhodpsn_7TM"/>
</dbReference>
<dbReference type="GeneID" id="116306076"/>
<evidence type="ECO:0000256" key="4">
    <source>
        <dbReference type="ARBA" id="ARBA00022989"/>
    </source>
</evidence>
<dbReference type="CDD" id="cd00637">
    <property type="entry name" value="7tm_classA_rhodopsin-like"/>
    <property type="match status" value="1"/>
</dbReference>
<evidence type="ECO:0000256" key="3">
    <source>
        <dbReference type="ARBA" id="ARBA00022692"/>
    </source>
</evidence>
<dbReference type="Gene3D" id="1.20.1070.10">
    <property type="entry name" value="Rhodopsin 7-helix transmembrane proteins"/>
    <property type="match status" value="1"/>
</dbReference>
<accession>A0A6P8IX69</accession>
<keyword evidence="7" id="KW-0675">Receptor</keyword>
<comment type="subcellular location">
    <subcellularLocation>
        <location evidence="1">Cell membrane</location>
        <topology evidence="1">Multi-pass membrane protein</topology>
    </subcellularLocation>
</comment>
<feature type="domain" description="G-protein coupled receptors family 1 profile" evidence="10">
    <location>
        <begin position="36"/>
        <end position="307"/>
    </location>
</feature>
<feature type="transmembrane region" description="Helical" evidence="9">
    <location>
        <begin position="96"/>
        <end position="117"/>
    </location>
</feature>
<keyword evidence="6 9" id="KW-0472">Membrane</keyword>
<keyword evidence="4 9" id="KW-1133">Transmembrane helix</keyword>
<dbReference type="SMART" id="SM01381">
    <property type="entry name" value="7TM_GPCR_Srsx"/>
    <property type="match status" value="1"/>
</dbReference>
<proteinExistence type="predicted"/>
<dbReference type="PROSITE" id="PS50262">
    <property type="entry name" value="G_PROTEIN_RECEP_F1_2"/>
    <property type="match status" value="1"/>
</dbReference>
<dbReference type="GO" id="GO:0004930">
    <property type="term" value="F:G protein-coupled receptor activity"/>
    <property type="evidence" value="ECO:0007669"/>
    <property type="project" value="UniProtKB-KW"/>
</dbReference>
<organism evidence="11 12">
    <name type="scientific">Actinia tenebrosa</name>
    <name type="common">Australian red waratah sea anemone</name>
    <dbReference type="NCBI Taxonomy" id="6105"/>
    <lineage>
        <taxon>Eukaryota</taxon>
        <taxon>Metazoa</taxon>
        <taxon>Cnidaria</taxon>
        <taxon>Anthozoa</taxon>
        <taxon>Hexacorallia</taxon>
        <taxon>Actiniaria</taxon>
        <taxon>Actiniidae</taxon>
        <taxon>Actinia</taxon>
    </lineage>
</organism>
<dbReference type="PRINTS" id="PR00237">
    <property type="entry name" value="GPCRRHODOPSN"/>
</dbReference>
<dbReference type="InParanoid" id="A0A6P8IX69"/>
<evidence type="ECO:0000313" key="11">
    <source>
        <dbReference type="Proteomes" id="UP000515163"/>
    </source>
</evidence>
<dbReference type="Proteomes" id="UP000515163">
    <property type="component" value="Unplaced"/>
</dbReference>
<feature type="transmembrane region" description="Helical" evidence="9">
    <location>
        <begin position="256"/>
        <end position="279"/>
    </location>
</feature>
<feature type="transmembrane region" description="Helical" evidence="9">
    <location>
        <begin position="20"/>
        <end position="44"/>
    </location>
</feature>
<feature type="transmembrane region" description="Helical" evidence="9">
    <location>
        <begin position="137"/>
        <end position="156"/>
    </location>
</feature>
<dbReference type="AlphaFoldDB" id="A0A6P8IX69"/>
<feature type="transmembrane region" description="Helical" evidence="9">
    <location>
        <begin position="56"/>
        <end position="76"/>
    </location>
</feature>
<keyword evidence="11" id="KW-1185">Reference proteome</keyword>
<name>A0A6P8IX69_ACTTE</name>
<evidence type="ECO:0000256" key="7">
    <source>
        <dbReference type="ARBA" id="ARBA00023170"/>
    </source>
</evidence>
<gene>
    <name evidence="12" type="primary">LOC116306076</name>
</gene>
<dbReference type="PANTHER" id="PTHR24249">
    <property type="entry name" value="HISTAMINE RECEPTOR-RELATED G-PROTEIN COUPLED RECEPTOR"/>
    <property type="match status" value="1"/>
</dbReference>
<dbReference type="PANTHER" id="PTHR24249:SF372">
    <property type="entry name" value="G-PROTEIN COUPLED RECEPTORS FAMILY 1 PROFILE DOMAIN-CONTAINING PROTEIN"/>
    <property type="match status" value="1"/>
</dbReference>
<dbReference type="RefSeq" id="XP_031571971.1">
    <property type="nucleotide sequence ID" value="XM_031716111.1"/>
</dbReference>
<dbReference type="InterPro" id="IPR000276">
    <property type="entry name" value="GPCR_Rhodpsn"/>
</dbReference>
<sequence>MQEGNESEKESFKFSERRQVIQITFNAIFVLLTITGNSLICAAYHLNKTIRTPSNAIVLSMAYCDLLMVLSFVFKITSALCEGSIRTYVCMVYSSFGYIITSLIIFHLCAISIDRLLAVKYSLRYNSMVSRARVSRCLIGIWMFGLFQIAMIPVVLKSSKIRSTLDTTIDPCMAFWTRPANKNTTWDNLSTKFKVFLICILIFVFLLPILIIVISYCYIWKQAMNHVKQIKAQKRALNKRPDEKYFQIHLKSTQTFAIVIGIFLVCFLPVFAVMCERILFFTTVTEAEASLVLMLAHTSVIWNPFIYAWRNRVFRKAVKRLIASRRR</sequence>